<name>A0A6N8HXR7_9FIRM</name>
<evidence type="ECO:0000256" key="2">
    <source>
        <dbReference type="ARBA" id="ARBA00022448"/>
    </source>
</evidence>
<dbReference type="Gene3D" id="3.40.50.1980">
    <property type="entry name" value="Nitrogenase molybdenum iron protein domain"/>
    <property type="match status" value="2"/>
</dbReference>
<accession>A0A6N8HXR7</accession>
<dbReference type="AlphaFoldDB" id="A0A6N8HXR7"/>
<dbReference type="PANTHER" id="PTHR42953:SF3">
    <property type="entry name" value="HIGH-AFFINITY ZINC UPTAKE SYSTEM PROTEIN ZNUA"/>
    <property type="match status" value="1"/>
</dbReference>
<dbReference type="InterPro" id="IPR050492">
    <property type="entry name" value="Bact_metal-bind_prot9"/>
</dbReference>
<dbReference type="OrthoDB" id="9810636at2"/>
<comment type="caution">
    <text evidence="6">The sequence shown here is derived from an EMBL/GenBank/DDBJ whole genome shotgun (WGS) entry which is preliminary data.</text>
</comment>
<evidence type="ECO:0000256" key="1">
    <source>
        <dbReference type="ARBA" id="ARBA00011028"/>
    </source>
</evidence>
<dbReference type="PRINTS" id="PR00691">
    <property type="entry name" value="ADHESINB"/>
</dbReference>
<dbReference type="Proteomes" id="UP000469440">
    <property type="component" value="Unassembled WGS sequence"/>
</dbReference>
<dbReference type="EMBL" id="VWXL01000027">
    <property type="protein sequence ID" value="MVB10395.1"/>
    <property type="molecule type" value="Genomic_DNA"/>
</dbReference>
<dbReference type="InterPro" id="IPR006129">
    <property type="entry name" value="AdhesinB"/>
</dbReference>
<comment type="similarity">
    <text evidence="1 4">Belongs to the bacterial solute-binding protein 9 family.</text>
</comment>
<evidence type="ECO:0000313" key="7">
    <source>
        <dbReference type="Proteomes" id="UP000469440"/>
    </source>
</evidence>
<dbReference type="InterPro" id="IPR006127">
    <property type="entry name" value="ZnuA-like"/>
</dbReference>
<keyword evidence="2 4" id="KW-0813">Transport</keyword>
<dbReference type="SUPFAM" id="SSF53807">
    <property type="entry name" value="Helical backbone' metal receptor"/>
    <property type="match status" value="1"/>
</dbReference>
<dbReference type="RefSeq" id="WP_156990026.1">
    <property type="nucleotide sequence ID" value="NZ_VWXL01000027.1"/>
</dbReference>
<keyword evidence="7" id="KW-1185">Reference proteome</keyword>
<dbReference type="PROSITE" id="PS51257">
    <property type="entry name" value="PROKAR_LIPOPROTEIN"/>
    <property type="match status" value="1"/>
</dbReference>
<evidence type="ECO:0000256" key="5">
    <source>
        <dbReference type="SAM" id="SignalP"/>
    </source>
</evidence>
<dbReference type="PANTHER" id="PTHR42953">
    <property type="entry name" value="HIGH-AFFINITY ZINC UPTAKE SYSTEM PROTEIN ZNUA-RELATED"/>
    <property type="match status" value="1"/>
</dbReference>
<feature type="signal peptide" evidence="5">
    <location>
        <begin position="1"/>
        <end position="22"/>
    </location>
</feature>
<feature type="chain" id="PRO_5026850001" evidence="5">
    <location>
        <begin position="23"/>
        <end position="298"/>
    </location>
</feature>
<dbReference type="InterPro" id="IPR006128">
    <property type="entry name" value="Lipoprotein_PsaA-like"/>
</dbReference>
<evidence type="ECO:0000313" key="6">
    <source>
        <dbReference type="EMBL" id="MVB10395.1"/>
    </source>
</evidence>
<proteinExistence type="inferred from homology"/>
<evidence type="ECO:0000256" key="3">
    <source>
        <dbReference type="ARBA" id="ARBA00022729"/>
    </source>
</evidence>
<keyword evidence="6" id="KW-0449">Lipoprotein</keyword>
<organism evidence="6 7">
    <name type="scientific">Caproicibacter fermentans</name>
    <dbReference type="NCBI Taxonomy" id="2576756"/>
    <lineage>
        <taxon>Bacteria</taxon>
        <taxon>Bacillati</taxon>
        <taxon>Bacillota</taxon>
        <taxon>Clostridia</taxon>
        <taxon>Eubacteriales</taxon>
        <taxon>Acutalibacteraceae</taxon>
        <taxon>Caproicibacter</taxon>
    </lineage>
</organism>
<reference evidence="6 7" key="1">
    <citation type="submission" date="2019-09" db="EMBL/GenBank/DDBJ databases">
        <title>Genome sequence of Clostridium sp. EA1.</title>
        <authorList>
            <person name="Poehlein A."/>
            <person name="Bengelsdorf F.R."/>
            <person name="Daniel R."/>
        </authorList>
    </citation>
    <scope>NUCLEOTIDE SEQUENCE [LARGE SCALE GENOMIC DNA]</scope>
    <source>
        <strain evidence="6 7">EA1</strain>
    </source>
</reference>
<keyword evidence="3 5" id="KW-0732">Signal</keyword>
<dbReference type="PRINTS" id="PR00690">
    <property type="entry name" value="ADHESNFAMILY"/>
</dbReference>
<dbReference type="GO" id="GO:0030001">
    <property type="term" value="P:metal ion transport"/>
    <property type="evidence" value="ECO:0007669"/>
    <property type="project" value="InterPro"/>
</dbReference>
<dbReference type="Pfam" id="PF01297">
    <property type="entry name" value="ZnuA"/>
    <property type="match status" value="1"/>
</dbReference>
<dbReference type="GO" id="GO:0046872">
    <property type="term" value="F:metal ion binding"/>
    <property type="evidence" value="ECO:0007669"/>
    <property type="project" value="InterPro"/>
</dbReference>
<evidence type="ECO:0000256" key="4">
    <source>
        <dbReference type="RuleBase" id="RU003512"/>
    </source>
</evidence>
<protein>
    <submittedName>
        <fullName evidence="6">Manganese-binding lipoprotein MntA</fullName>
    </submittedName>
</protein>
<sequence>MKRFNFYIGMLISFTMVLTGCASSSGVQQASSSVPEKSDQKPVIAVTVVPEATFAKAVCGDYMEVMTAVPSGYSPETYEPTPKEKEELSRAALYFAVGVPVEESSILPAIADLETIKVIRLQDAVSKEYPDRTFPSGERDPHIWLSPKRAKVMVETIARECETVDPQHKAQYGQNAENYAKQLDSLDSDLKNIFSNMQNKSFLVFHPAFGYLAEDYGLTMYSLEEEGKEATPQHLQEMVDLAKKQKIRAIFYQEEIDSKQSQAFAEEIGGKTVELSPLAPDYVENLKKMANTMVEAMK</sequence>
<dbReference type="GO" id="GO:0007155">
    <property type="term" value="P:cell adhesion"/>
    <property type="evidence" value="ECO:0007669"/>
    <property type="project" value="InterPro"/>
</dbReference>
<gene>
    <name evidence="6" type="primary">mntA</name>
    <name evidence="6" type="ORF">CAFE_10830</name>
</gene>